<dbReference type="Proteomes" id="UP001162992">
    <property type="component" value="Chromosome 11"/>
</dbReference>
<evidence type="ECO:0000313" key="2">
    <source>
        <dbReference type="Proteomes" id="UP001162992"/>
    </source>
</evidence>
<keyword evidence="2" id="KW-1185">Reference proteome</keyword>
<accession>A0ACC2CD57</accession>
<protein>
    <submittedName>
        <fullName evidence="1">Uncharacterized protein</fullName>
    </submittedName>
</protein>
<organism evidence="1 2">
    <name type="scientific">Diphasiastrum complanatum</name>
    <name type="common">Issler's clubmoss</name>
    <name type="synonym">Lycopodium complanatum</name>
    <dbReference type="NCBI Taxonomy" id="34168"/>
    <lineage>
        <taxon>Eukaryota</taxon>
        <taxon>Viridiplantae</taxon>
        <taxon>Streptophyta</taxon>
        <taxon>Embryophyta</taxon>
        <taxon>Tracheophyta</taxon>
        <taxon>Lycopodiopsida</taxon>
        <taxon>Lycopodiales</taxon>
        <taxon>Lycopodiaceae</taxon>
        <taxon>Lycopodioideae</taxon>
        <taxon>Diphasiastrum</taxon>
    </lineage>
</organism>
<gene>
    <name evidence="1" type="ORF">O6H91_11G113600</name>
</gene>
<evidence type="ECO:0000313" key="1">
    <source>
        <dbReference type="EMBL" id="KAJ7539887.1"/>
    </source>
</evidence>
<dbReference type="EMBL" id="CM055102">
    <property type="protein sequence ID" value="KAJ7539887.1"/>
    <property type="molecule type" value="Genomic_DNA"/>
</dbReference>
<sequence length="289" mass="33036">MLLLAEAEDRTSACSSCYYFHSDYGADYRVALSRVVMPLSLEEYRVAQMYMVTKMQQDNTSGDEGVEVLENRPFEDEKLGKGQYTRKVYHLQSKIPSWLASFTPRGALLLEEEAWNDFPNCKAVLKCPYFPRFKLAVDTVHVADNGCSSNVHKLDASSLAIRKVEMVDIGSNATDYWSYMIGGPSVDLRTYISKKTRRGPLCAGWQDTCTPVMTAYKLVTVDAPYWGFGYQLEQAFLGAERAIFLESHKRCFAWIDEWSELSEEDVRQLELETDEKLKEAFREQAKIRG</sequence>
<comment type="caution">
    <text evidence="1">The sequence shown here is derived from an EMBL/GenBank/DDBJ whole genome shotgun (WGS) entry which is preliminary data.</text>
</comment>
<name>A0ACC2CD57_DIPCM</name>
<proteinExistence type="predicted"/>
<reference evidence="2" key="1">
    <citation type="journal article" date="2024" name="Proc. Natl. Acad. Sci. U.S.A.">
        <title>Extraordinary preservation of gene collinearity over three hundred million years revealed in homosporous lycophytes.</title>
        <authorList>
            <person name="Li C."/>
            <person name="Wickell D."/>
            <person name="Kuo L.Y."/>
            <person name="Chen X."/>
            <person name="Nie B."/>
            <person name="Liao X."/>
            <person name="Peng D."/>
            <person name="Ji J."/>
            <person name="Jenkins J."/>
            <person name="Williams M."/>
            <person name="Shu S."/>
            <person name="Plott C."/>
            <person name="Barry K."/>
            <person name="Rajasekar S."/>
            <person name="Grimwood J."/>
            <person name="Han X."/>
            <person name="Sun S."/>
            <person name="Hou Z."/>
            <person name="He W."/>
            <person name="Dai G."/>
            <person name="Sun C."/>
            <person name="Schmutz J."/>
            <person name="Leebens-Mack J.H."/>
            <person name="Li F.W."/>
            <person name="Wang L."/>
        </authorList>
    </citation>
    <scope>NUCLEOTIDE SEQUENCE [LARGE SCALE GENOMIC DNA]</scope>
    <source>
        <strain evidence="2">cv. PW_Plant_1</strain>
    </source>
</reference>